<feature type="transmembrane region" description="Helical" evidence="7">
    <location>
        <begin position="20"/>
        <end position="42"/>
    </location>
</feature>
<dbReference type="Pfam" id="PF00083">
    <property type="entry name" value="Sugar_tr"/>
    <property type="match status" value="1"/>
</dbReference>
<feature type="transmembrane region" description="Helical" evidence="7">
    <location>
        <begin position="379"/>
        <end position="401"/>
    </location>
</feature>
<proteinExistence type="predicted"/>
<dbReference type="InterPro" id="IPR011701">
    <property type="entry name" value="MFS"/>
</dbReference>
<name>A0ABV0MCL2_9HYPH</name>
<feature type="transmembrane region" description="Helical" evidence="7">
    <location>
        <begin position="257"/>
        <end position="277"/>
    </location>
</feature>
<keyword evidence="4 7" id="KW-0812">Transmembrane</keyword>
<comment type="subcellular location">
    <subcellularLocation>
        <location evidence="1">Cell membrane</location>
        <topology evidence="1">Multi-pass membrane protein</topology>
    </subcellularLocation>
</comment>
<keyword evidence="5 7" id="KW-1133">Transmembrane helix</keyword>
<dbReference type="InterPro" id="IPR036259">
    <property type="entry name" value="MFS_trans_sf"/>
</dbReference>
<keyword evidence="2" id="KW-0813">Transport</keyword>
<dbReference type="EMBL" id="JBEAAL010000045">
    <property type="protein sequence ID" value="MEQ1409473.1"/>
    <property type="molecule type" value="Genomic_DNA"/>
</dbReference>
<dbReference type="PROSITE" id="PS50850">
    <property type="entry name" value="MFS"/>
    <property type="match status" value="1"/>
</dbReference>
<feature type="transmembrane region" description="Helical" evidence="7">
    <location>
        <begin position="216"/>
        <end position="237"/>
    </location>
</feature>
<feature type="transmembrane region" description="Helical" evidence="7">
    <location>
        <begin position="350"/>
        <end position="373"/>
    </location>
</feature>
<accession>A0ABV0MCL2</accession>
<feature type="transmembrane region" description="Helical" evidence="7">
    <location>
        <begin position="109"/>
        <end position="132"/>
    </location>
</feature>
<evidence type="ECO:0000256" key="1">
    <source>
        <dbReference type="ARBA" id="ARBA00004651"/>
    </source>
</evidence>
<keyword evidence="10" id="KW-1185">Reference proteome</keyword>
<evidence type="ECO:0000256" key="3">
    <source>
        <dbReference type="ARBA" id="ARBA00022475"/>
    </source>
</evidence>
<evidence type="ECO:0000313" key="9">
    <source>
        <dbReference type="EMBL" id="MEQ1409473.1"/>
    </source>
</evidence>
<dbReference type="SUPFAM" id="SSF103473">
    <property type="entry name" value="MFS general substrate transporter"/>
    <property type="match status" value="1"/>
</dbReference>
<feature type="transmembrane region" description="Helical" evidence="7">
    <location>
        <begin position="54"/>
        <end position="74"/>
    </location>
</feature>
<evidence type="ECO:0000256" key="6">
    <source>
        <dbReference type="ARBA" id="ARBA00023136"/>
    </source>
</evidence>
<feature type="transmembrane region" description="Helical" evidence="7">
    <location>
        <begin position="86"/>
        <end position="103"/>
    </location>
</feature>
<gene>
    <name evidence="9" type="ORF">ABK249_31710</name>
</gene>
<dbReference type="Gene3D" id="1.20.1250.20">
    <property type="entry name" value="MFS general substrate transporter like domains"/>
    <property type="match status" value="2"/>
</dbReference>
<comment type="caution">
    <text evidence="9">The sequence shown here is derived from an EMBL/GenBank/DDBJ whole genome shotgun (WGS) entry which is preliminary data.</text>
</comment>
<dbReference type="CDD" id="cd17477">
    <property type="entry name" value="MFS_YcaD_like"/>
    <property type="match status" value="1"/>
</dbReference>
<feature type="transmembrane region" description="Helical" evidence="7">
    <location>
        <begin position="289"/>
        <end position="308"/>
    </location>
</feature>
<dbReference type="PANTHER" id="PTHR23521">
    <property type="entry name" value="TRANSPORTER MFS SUPERFAMILY"/>
    <property type="match status" value="1"/>
</dbReference>
<feature type="transmembrane region" description="Helical" evidence="7">
    <location>
        <begin position="314"/>
        <end position="338"/>
    </location>
</feature>
<sequence length="418" mass="44313">MRNLEKVMGGIWHGAARFRAIGHVLASICVVATANSLLTTAVSLDLSNPAIDGGIVQLLLTAFPIGFLGGCLSARFFVSRLGHERAFLTVTLLAAFAACGYMLTETPWAWFWLRLINGFAIATLFVISESWINLYADPKSRGAYFSLYMLMTSLATLFGQLLIQAAGPHSPYLFLIVLGVILSGLFYAHFVGGRWPVLPLPPPIEGTSNAASAHRYGILQLASLAPVTVAAVFQAGMTNMNVYTMTPIFGERVGLDAASSVTLVTVFSIGGMLAQAPAGWLSDRMDRRLLLFLQGIVTVCLCAAVAWPGTHSLALLYGLFFVYGAVALTIYPVGIAYANSQLDGRHMVSASGCLLLIYSVGNIMTPGIAAGLMERFAPQALFLLLGGGALVVTIAAVFNLLRQPSVGVKPCLASGGSE</sequence>
<dbReference type="InterPro" id="IPR047200">
    <property type="entry name" value="MFS_YcaD-like"/>
</dbReference>
<feature type="domain" description="Major facilitator superfamily (MFS) profile" evidence="8">
    <location>
        <begin position="15"/>
        <end position="404"/>
    </location>
</feature>
<keyword evidence="3" id="KW-1003">Cell membrane</keyword>
<dbReference type="Pfam" id="PF07690">
    <property type="entry name" value="MFS_1"/>
    <property type="match status" value="1"/>
</dbReference>
<organism evidence="9 10">
    <name type="scientific">Neorhizobium phenanthreniclasticum</name>
    <dbReference type="NCBI Taxonomy" id="3157917"/>
    <lineage>
        <taxon>Bacteria</taxon>
        <taxon>Pseudomonadati</taxon>
        <taxon>Pseudomonadota</taxon>
        <taxon>Alphaproteobacteria</taxon>
        <taxon>Hyphomicrobiales</taxon>
        <taxon>Rhizobiaceae</taxon>
        <taxon>Rhizobium/Agrobacterium group</taxon>
        <taxon>Neorhizobium</taxon>
    </lineage>
</organism>
<reference evidence="9 10" key="1">
    <citation type="submission" date="2024-05" db="EMBL/GenBank/DDBJ databases">
        <title>Neorhizobium sp. Rsf11, a plant growth promoting and heavy metal resistant PAH-degrader.</title>
        <authorList>
            <person name="Golubev S.N."/>
            <person name="Muratova A.Y."/>
            <person name="Markelova M.I."/>
        </authorList>
    </citation>
    <scope>NUCLEOTIDE SEQUENCE [LARGE SCALE GENOMIC DNA]</scope>
    <source>
        <strain evidence="9 10">Rsf11</strain>
    </source>
</reference>
<evidence type="ECO:0000256" key="5">
    <source>
        <dbReference type="ARBA" id="ARBA00022989"/>
    </source>
</evidence>
<dbReference type="Proteomes" id="UP001496627">
    <property type="component" value="Unassembled WGS sequence"/>
</dbReference>
<dbReference type="InterPro" id="IPR020846">
    <property type="entry name" value="MFS_dom"/>
</dbReference>
<dbReference type="RefSeq" id="WP_227705458.1">
    <property type="nucleotide sequence ID" value="NZ_JBEAAL010000045.1"/>
</dbReference>
<evidence type="ECO:0000313" key="10">
    <source>
        <dbReference type="Proteomes" id="UP001496627"/>
    </source>
</evidence>
<evidence type="ECO:0000256" key="2">
    <source>
        <dbReference type="ARBA" id="ARBA00022448"/>
    </source>
</evidence>
<evidence type="ECO:0000259" key="8">
    <source>
        <dbReference type="PROSITE" id="PS50850"/>
    </source>
</evidence>
<dbReference type="PANTHER" id="PTHR23521:SF2">
    <property type="entry name" value="TRANSPORTER MFS SUPERFAMILY"/>
    <property type="match status" value="1"/>
</dbReference>
<protein>
    <submittedName>
        <fullName evidence="9">MFS transporter</fullName>
    </submittedName>
</protein>
<dbReference type="InterPro" id="IPR005828">
    <property type="entry name" value="MFS_sugar_transport-like"/>
</dbReference>
<feature type="transmembrane region" description="Helical" evidence="7">
    <location>
        <begin position="144"/>
        <end position="166"/>
    </location>
</feature>
<feature type="transmembrane region" description="Helical" evidence="7">
    <location>
        <begin position="172"/>
        <end position="195"/>
    </location>
</feature>
<evidence type="ECO:0000256" key="4">
    <source>
        <dbReference type="ARBA" id="ARBA00022692"/>
    </source>
</evidence>
<keyword evidence="6 7" id="KW-0472">Membrane</keyword>
<evidence type="ECO:0000256" key="7">
    <source>
        <dbReference type="SAM" id="Phobius"/>
    </source>
</evidence>